<evidence type="ECO:0000313" key="5">
    <source>
        <dbReference type="Proteomes" id="UP000189229"/>
    </source>
</evidence>
<comment type="caution">
    <text evidence="3">The sequence shown here is derived from an EMBL/GenBank/DDBJ whole genome shotgun (WGS) entry which is preliminary data.</text>
</comment>
<dbReference type="Proteomes" id="UP000189229">
    <property type="component" value="Unassembled WGS sequence"/>
</dbReference>
<proteinExistence type="predicted"/>
<dbReference type="AlphaFoldDB" id="A0A1V3X9K2"/>
<evidence type="ECO:0000313" key="3">
    <source>
        <dbReference type="EMBL" id="OOK75807.1"/>
    </source>
</evidence>
<evidence type="ECO:0000313" key="2">
    <source>
        <dbReference type="EMBL" id="OOK71111.1"/>
    </source>
</evidence>
<accession>A0A1V3X9K2</accession>
<protein>
    <submittedName>
        <fullName evidence="3">Uncharacterized protein</fullName>
    </submittedName>
</protein>
<dbReference type="EMBL" id="MVBM01000003">
    <property type="protein sequence ID" value="OOK75807.1"/>
    <property type="molecule type" value="Genomic_DNA"/>
</dbReference>
<dbReference type="GeneID" id="42539929"/>
<name>A0A1V3X9K2_MYCKA</name>
<dbReference type="Proteomes" id="UP000188532">
    <property type="component" value="Unassembled WGS sequence"/>
</dbReference>
<dbReference type="RefSeq" id="WP_023369318.1">
    <property type="nucleotide sequence ID" value="NZ_BLYZ01000003.1"/>
</dbReference>
<gene>
    <name evidence="2" type="ORF">BZL29_5750</name>
    <name evidence="3" type="ORF">BZL30_4240</name>
</gene>
<dbReference type="EMBL" id="MVBN01000006">
    <property type="protein sequence ID" value="OOK71111.1"/>
    <property type="molecule type" value="Genomic_DNA"/>
</dbReference>
<feature type="region of interest" description="Disordered" evidence="1">
    <location>
        <begin position="1"/>
        <end position="41"/>
    </location>
</feature>
<evidence type="ECO:0000256" key="1">
    <source>
        <dbReference type="SAM" id="MobiDB-lite"/>
    </source>
</evidence>
<reference evidence="4 5" key="1">
    <citation type="submission" date="2017-02" db="EMBL/GenBank/DDBJ databases">
        <title>Complete genome sequences of Mycobacterium kansasii strains isolated from rhesus macaques.</title>
        <authorList>
            <person name="Panda A."/>
            <person name="Nagaraj S."/>
            <person name="Zhao X."/>
            <person name="Tettelin H."/>
            <person name="Detolla L.J."/>
        </authorList>
    </citation>
    <scope>NUCLEOTIDE SEQUENCE [LARGE SCALE GENOMIC DNA]</scope>
    <source>
        <strain evidence="2 4">11-3469</strain>
        <strain evidence="3 5">11-3813</strain>
    </source>
</reference>
<evidence type="ECO:0000313" key="4">
    <source>
        <dbReference type="Proteomes" id="UP000188532"/>
    </source>
</evidence>
<organism evidence="3 5">
    <name type="scientific">Mycobacterium kansasii</name>
    <dbReference type="NCBI Taxonomy" id="1768"/>
    <lineage>
        <taxon>Bacteria</taxon>
        <taxon>Bacillati</taxon>
        <taxon>Actinomycetota</taxon>
        <taxon>Actinomycetes</taxon>
        <taxon>Mycobacteriales</taxon>
        <taxon>Mycobacteriaceae</taxon>
        <taxon>Mycobacterium</taxon>
    </lineage>
</organism>
<sequence>MIASQTEQRATRADHVTEDDDTLGAAVGTTSAPRAPVDAANGEIILHNTPF</sequence>